<sequence length="92" mass="10005">MATVTGHITKAPKRVQSSTGKVMAVATIIASSDKRSHYPLRVIAFDMLALELMLCQLGQKITVSGRSAYWNGYQLTVSSLIYNCQKGEPTGN</sequence>
<evidence type="ECO:0000313" key="2">
    <source>
        <dbReference type="Proteomes" id="UP001182355"/>
    </source>
</evidence>
<protein>
    <submittedName>
        <fullName evidence="1">Uncharacterized protein</fullName>
    </submittedName>
</protein>
<gene>
    <name evidence="1" type="ORF">RSF11_001812</name>
</gene>
<comment type="caution">
    <text evidence="1">The sequence shown here is derived from an EMBL/GenBank/DDBJ whole genome shotgun (WGS) entry which is preliminary data.</text>
</comment>
<dbReference type="EMBL" id="ABNAVX010000008">
    <property type="protein sequence ID" value="ELI8102116.1"/>
    <property type="molecule type" value="Genomic_DNA"/>
</dbReference>
<name>A0AAD2UYM6_YEREN</name>
<proteinExistence type="predicted"/>
<evidence type="ECO:0000313" key="1">
    <source>
        <dbReference type="EMBL" id="ELI8102116.1"/>
    </source>
</evidence>
<organism evidence="1 2">
    <name type="scientific">Yersinia enterocolitica</name>
    <dbReference type="NCBI Taxonomy" id="630"/>
    <lineage>
        <taxon>Bacteria</taxon>
        <taxon>Pseudomonadati</taxon>
        <taxon>Pseudomonadota</taxon>
        <taxon>Gammaproteobacteria</taxon>
        <taxon>Enterobacterales</taxon>
        <taxon>Yersiniaceae</taxon>
        <taxon>Yersinia</taxon>
    </lineage>
</organism>
<reference evidence="1" key="1">
    <citation type="submission" date="2023-02" db="EMBL/GenBank/DDBJ databases">
        <authorList>
            <person name="Ashton P.M."/>
            <person name="Dallman T."/>
            <person name="Nair S."/>
            <person name="De Pinna E."/>
            <person name="Peters T."/>
            <person name="Grant K."/>
        </authorList>
    </citation>
    <scope>NUCLEOTIDE SEQUENCE</scope>
    <source>
        <strain evidence="1">01103883</strain>
    </source>
</reference>
<dbReference type="Proteomes" id="UP001182355">
    <property type="component" value="Unassembled WGS sequence"/>
</dbReference>
<accession>A0AAD2UYM6</accession>
<dbReference type="AlphaFoldDB" id="A0AAD2UYM6"/>